<keyword evidence="4 7" id="KW-0472">Membrane</keyword>
<evidence type="ECO:0000256" key="3">
    <source>
        <dbReference type="ARBA" id="ARBA00022989"/>
    </source>
</evidence>
<comment type="subcellular location">
    <subcellularLocation>
        <location evidence="1">Membrane</location>
    </subcellularLocation>
</comment>
<dbReference type="VEuPathDB" id="FungiDB:PV06_07363"/>
<feature type="region of interest" description="Disordered" evidence="6">
    <location>
        <begin position="119"/>
        <end position="153"/>
    </location>
</feature>
<feature type="region of interest" description="Disordered" evidence="6">
    <location>
        <begin position="1"/>
        <end position="82"/>
    </location>
</feature>
<dbReference type="OrthoDB" id="342281at2759"/>
<dbReference type="GO" id="GO:0043495">
    <property type="term" value="F:protein-membrane adaptor activity"/>
    <property type="evidence" value="ECO:0007669"/>
    <property type="project" value="TreeGrafter"/>
</dbReference>
<dbReference type="PANTHER" id="PTHR12911">
    <property type="entry name" value="SAD1/UNC-84-LIKE PROTEIN-RELATED"/>
    <property type="match status" value="1"/>
</dbReference>
<dbReference type="PANTHER" id="PTHR12911:SF8">
    <property type="entry name" value="KLAROID PROTEIN-RELATED"/>
    <property type="match status" value="1"/>
</dbReference>
<keyword evidence="2 7" id="KW-0812">Transmembrane</keyword>
<dbReference type="EMBL" id="KN847338">
    <property type="protein sequence ID" value="KIW40135.1"/>
    <property type="molecule type" value="Genomic_DNA"/>
</dbReference>
<evidence type="ECO:0000256" key="1">
    <source>
        <dbReference type="ARBA" id="ARBA00004370"/>
    </source>
</evidence>
<dbReference type="GeneID" id="27359437"/>
<protein>
    <recommendedName>
        <fullName evidence="8">SUN domain-containing protein</fullName>
    </recommendedName>
</protein>
<reference evidence="9 10" key="1">
    <citation type="submission" date="2015-01" db="EMBL/GenBank/DDBJ databases">
        <title>The Genome Sequence of Exophiala oligosperma CBS72588.</title>
        <authorList>
            <consortium name="The Broad Institute Genomics Platform"/>
            <person name="Cuomo C."/>
            <person name="de Hoog S."/>
            <person name="Gorbushina A."/>
            <person name="Stielow B."/>
            <person name="Teixiera M."/>
            <person name="Abouelleil A."/>
            <person name="Chapman S.B."/>
            <person name="Priest M."/>
            <person name="Young S.K."/>
            <person name="Wortman J."/>
            <person name="Nusbaum C."/>
            <person name="Birren B."/>
        </authorList>
    </citation>
    <scope>NUCLEOTIDE SEQUENCE [LARGE SCALE GENOMIC DNA]</scope>
    <source>
        <strain evidence="9 10">CBS 72588</strain>
    </source>
</reference>
<feature type="transmembrane region" description="Helical" evidence="7">
    <location>
        <begin position="278"/>
        <end position="301"/>
    </location>
</feature>
<dbReference type="Gene3D" id="2.60.120.260">
    <property type="entry name" value="Galactose-binding domain-like"/>
    <property type="match status" value="1"/>
</dbReference>
<dbReference type="STRING" id="215243.A0A0D2DCG2"/>
<evidence type="ECO:0000256" key="2">
    <source>
        <dbReference type="ARBA" id="ARBA00022692"/>
    </source>
</evidence>
<gene>
    <name evidence="9" type="ORF">PV06_07363</name>
</gene>
<dbReference type="HOGENOM" id="CLU_451277_0_0_1"/>
<evidence type="ECO:0000259" key="8">
    <source>
        <dbReference type="PROSITE" id="PS51469"/>
    </source>
</evidence>
<dbReference type="GO" id="GO:0034993">
    <property type="term" value="C:meiotic nuclear membrane microtubule tethering complex"/>
    <property type="evidence" value="ECO:0007669"/>
    <property type="project" value="TreeGrafter"/>
</dbReference>
<evidence type="ECO:0000256" key="5">
    <source>
        <dbReference type="SAM" id="Coils"/>
    </source>
</evidence>
<feature type="coiled-coil region" evidence="5">
    <location>
        <begin position="342"/>
        <end position="391"/>
    </location>
</feature>
<evidence type="ECO:0000256" key="7">
    <source>
        <dbReference type="SAM" id="Phobius"/>
    </source>
</evidence>
<keyword evidence="5" id="KW-0175">Coiled coil</keyword>
<keyword evidence="10" id="KW-1185">Reference proteome</keyword>
<dbReference type="PROSITE" id="PS51469">
    <property type="entry name" value="SUN"/>
    <property type="match status" value="1"/>
</dbReference>
<dbReference type="Pfam" id="PF07738">
    <property type="entry name" value="Sad1_UNC"/>
    <property type="match status" value="1"/>
</dbReference>
<organism evidence="9 10">
    <name type="scientific">Exophiala oligosperma</name>
    <dbReference type="NCBI Taxonomy" id="215243"/>
    <lineage>
        <taxon>Eukaryota</taxon>
        <taxon>Fungi</taxon>
        <taxon>Dikarya</taxon>
        <taxon>Ascomycota</taxon>
        <taxon>Pezizomycotina</taxon>
        <taxon>Eurotiomycetes</taxon>
        <taxon>Chaetothyriomycetidae</taxon>
        <taxon>Chaetothyriales</taxon>
        <taxon>Herpotrichiellaceae</taxon>
        <taxon>Exophiala</taxon>
    </lineage>
</organism>
<evidence type="ECO:0000313" key="9">
    <source>
        <dbReference type="EMBL" id="KIW40135.1"/>
    </source>
</evidence>
<keyword evidence="3 7" id="KW-1133">Transmembrane helix</keyword>
<evidence type="ECO:0000256" key="6">
    <source>
        <dbReference type="SAM" id="MobiDB-lite"/>
    </source>
</evidence>
<dbReference type="Proteomes" id="UP000053342">
    <property type="component" value="Unassembled WGS sequence"/>
</dbReference>
<proteinExistence type="predicted"/>
<feature type="compositionally biased region" description="Polar residues" evidence="6">
    <location>
        <begin position="27"/>
        <end position="58"/>
    </location>
</feature>
<evidence type="ECO:0000313" key="10">
    <source>
        <dbReference type="Proteomes" id="UP000053342"/>
    </source>
</evidence>
<accession>A0A0D2DCG2</accession>
<sequence>MPPRRSTARGPSATPVRGASPMRRSTRANSVVSPENAVPQRTTRGASRQPNLAESGANQPRLPEVKIQQSYAYGSSKTPMLPTQLIPRGRMNLREMAATLDAGVEQADQHLRDHAEEAHANLQRTSRGERAHRRASRENSQEPSAGVDDVEKNKTQRVAAWASSLESSQLDEIPEEDVPRSIADDVASHKDTDPSSFPSGMFEHSYNYERGLRRPNITVRQIEQPFLRKALDASKQYARQSGERASQLGSSLIDWTRQLVRECCRVVKDLPHSSIIPLFINLLFVMLMIAATSLLFCYTYSHFVCDPYTTSPVGLTLQKYCGSCVRTPSGLLNVTSGNNADLSRLSATLTNLNNQIRALELRLNDKIDTQFAKEKDDMEILRQQQSELSNRIAGLKFARTMSSGDVASPVIPKINYFSPKHGALVEPRLTSPTLLTPLSFGRRVLLRFVGSTYYQTRHAETALSAWQDVGDCWCSSSSSTDQDTMRLGVRVARPIYPTEVVLENYPVAGSRAPGATPKLIEIWADFKHLDSHAWAALDIRSLQGNSPIGPSWGMIGKMAYDASKEAAHVQAFRLDVNENSNVYYAQMFVVRVVSNYGSDFTCLYRVRMHGVELDEHLTEKSAQV</sequence>
<feature type="compositionally biased region" description="Polar residues" evidence="6">
    <location>
        <begin position="67"/>
        <end position="78"/>
    </location>
</feature>
<dbReference type="AlphaFoldDB" id="A0A0D2DCG2"/>
<evidence type="ECO:0000256" key="4">
    <source>
        <dbReference type="ARBA" id="ARBA00023136"/>
    </source>
</evidence>
<dbReference type="RefSeq" id="XP_016260351.1">
    <property type="nucleotide sequence ID" value="XM_016408597.1"/>
</dbReference>
<dbReference type="InterPro" id="IPR012919">
    <property type="entry name" value="SUN_dom"/>
</dbReference>
<dbReference type="InterPro" id="IPR045119">
    <property type="entry name" value="SUN1-5"/>
</dbReference>
<name>A0A0D2DCG2_9EURO</name>
<feature type="domain" description="SUN" evidence="8">
    <location>
        <begin position="422"/>
        <end position="613"/>
    </location>
</feature>